<reference evidence="2" key="2">
    <citation type="submission" date="2020-09" db="EMBL/GenBank/DDBJ databases">
        <authorList>
            <person name="Sun Q."/>
            <person name="Zhou Y."/>
        </authorList>
    </citation>
    <scope>NUCLEOTIDE SEQUENCE</scope>
    <source>
        <strain evidence="2">CGMCC 1.16548</strain>
    </source>
</reference>
<evidence type="ECO:0000313" key="3">
    <source>
        <dbReference type="Proteomes" id="UP000617531"/>
    </source>
</evidence>
<comment type="caution">
    <text evidence="2">The sequence shown here is derived from an EMBL/GenBank/DDBJ whole genome shotgun (WGS) entry which is preliminary data.</text>
</comment>
<accession>A0A8J3GQ57</accession>
<feature type="compositionally biased region" description="Basic and acidic residues" evidence="1">
    <location>
        <begin position="1"/>
        <end position="11"/>
    </location>
</feature>
<evidence type="ECO:0000256" key="1">
    <source>
        <dbReference type="SAM" id="MobiDB-lite"/>
    </source>
</evidence>
<dbReference type="Proteomes" id="UP000617531">
    <property type="component" value="Unassembled WGS sequence"/>
</dbReference>
<reference evidence="2" key="1">
    <citation type="journal article" date="2014" name="Int. J. Syst. Evol. Microbiol.">
        <title>Complete genome sequence of Corynebacterium casei LMG S-19264T (=DSM 44701T), isolated from a smear-ripened cheese.</title>
        <authorList>
            <consortium name="US DOE Joint Genome Institute (JGI-PGF)"/>
            <person name="Walter F."/>
            <person name="Albersmeier A."/>
            <person name="Kalinowski J."/>
            <person name="Ruckert C."/>
        </authorList>
    </citation>
    <scope>NUCLEOTIDE SEQUENCE</scope>
    <source>
        <strain evidence="2">CGMCC 1.16548</strain>
    </source>
</reference>
<sequence>MGEKSARKESGKTAASKTLKEKRTAKADKRAATDRAAQNTDAVTKATKR</sequence>
<keyword evidence="3" id="KW-1185">Reference proteome</keyword>
<gene>
    <name evidence="2" type="ORF">GCM10011600_12730</name>
</gene>
<feature type="region of interest" description="Disordered" evidence="1">
    <location>
        <begin position="1"/>
        <end position="49"/>
    </location>
</feature>
<protein>
    <submittedName>
        <fullName evidence="2">Uncharacterized protein</fullName>
    </submittedName>
</protein>
<proteinExistence type="predicted"/>
<feature type="compositionally biased region" description="Basic and acidic residues" evidence="1">
    <location>
        <begin position="18"/>
        <end position="33"/>
    </location>
</feature>
<name>A0A8J3GQ57_9MICO</name>
<organism evidence="2 3">
    <name type="scientific">Pseudolysinimonas yzui</name>
    <dbReference type="NCBI Taxonomy" id="2708254"/>
    <lineage>
        <taxon>Bacteria</taxon>
        <taxon>Bacillati</taxon>
        <taxon>Actinomycetota</taxon>
        <taxon>Actinomycetes</taxon>
        <taxon>Micrococcales</taxon>
        <taxon>Microbacteriaceae</taxon>
        <taxon>Pseudolysinimonas</taxon>
    </lineage>
</organism>
<dbReference type="RefSeq" id="WP_191282639.1">
    <property type="nucleotide sequence ID" value="NZ_BNAI01000002.1"/>
</dbReference>
<evidence type="ECO:0000313" key="2">
    <source>
        <dbReference type="EMBL" id="GHF13362.1"/>
    </source>
</evidence>
<dbReference type="AlphaFoldDB" id="A0A8J3GQ57"/>
<dbReference type="EMBL" id="BNAI01000002">
    <property type="protein sequence ID" value="GHF13362.1"/>
    <property type="molecule type" value="Genomic_DNA"/>
</dbReference>